<evidence type="ECO:0000313" key="3">
    <source>
        <dbReference type="Proteomes" id="UP001482520"/>
    </source>
</evidence>
<dbReference type="EMBL" id="JBEGDP010000033">
    <property type="protein sequence ID" value="MEQ7849271.1"/>
    <property type="molecule type" value="Genomic_DNA"/>
</dbReference>
<sequence length="96" mass="10128">MKPLAWWLASAALVLAGVVLLLTTQADPTGDGWSAYAPLDPQADWVMGWDDTVSVDGTFLSTWQLVGLGLAALGLVLVAARAGYLCGRRPPSTTRD</sequence>
<organism evidence="2 3">
    <name type="scientific">Nocardioides kribbensis</name>
    <dbReference type="NCBI Taxonomy" id="305517"/>
    <lineage>
        <taxon>Bacteria</taxon>
        <taxon>Bacillati</taxon>
        <taxon>Actinomycetota</taxon>
        <taxon>Actinomycetes</taxon>
        <taxon>Propionibacteriales</taxon>
        <taxon>Nocardioidaceae</taxon>
        <taxon>Nocardioides</taxon>
    </lineage>
</organism>
<keyword evidence="1" id="KW-0472">Membrane</keyword>
<keyword evidence="1" id="KW-1133">Transmembrane helix</keyword>
<accession>A0ABV1P3G2</accession>
<comment type="caution">
    <text evidence="2">The sequence shown here is derived from an EMBL/GenBank/DDBJ whole genome shotgun (WGS) entry which is preliminary data.</text>
</comment>
<dbReference type="Proteomes" id="UP001482520">
    <property type="component" value="Unassembled WGS sequence"/>
</dbReference>
<proteinExistence type="predicted"/>
<keyword evidence="1" id="KW-0812">Transmembrane</keyword>
<reference evidence="2 3" key="1">
    <citation type="submission" date="2024-02" db="EMBL/GenBank/DDBJ databases">
        <title>Full genome sequence of Nocardioides kribbensis.</title>
        <authorList>
            <person name="Poletto B.L."/>
            <person name="Silva G."/>
            <person name="Galante D."/>
            <person name="Campos K.R."/>
            <person name="Santos M.B.N."/>
            <person name="Sacchi C.T."/>
        </authorList>
    </citation>
    <scope>NUCLEOTIDE SEQUENCE [LARGE SCALE GENOMIC DNA]</scope>
    <source>
        <strain evidence="2 3">O4R</strain>
    </source>
</reference>
<name>A0ABV1P3G2_9ACTN</name>
<feature type="transmembrane region" description="Helical" evidence="1">
    <location>
        <begin position="63"/>
        <end position="86"/>
    </location>
</feature>
<evidence type="ECO:0000256" key="1">
    <source>
        <dbReference type="SAM" id="Phobius"/>
    </source>
</evidence>
<keyword evidence="3" id="KW-1185">Reference proteome</keyword>
<gene>
    <name evidence="2" type="ORF">V6R90_18495</name>
</gene>
<dbReference type="RefSeq" id="WP_349805566.1">
    <property type="nucleotide sequence ID" value="NZ_JBEGDP010000033.1"/>
</dbReference>
<evidence type="ECO:0000313" key="2">
    <source>
        <dbReference type="EMBL" id="MEQ7849271.1"/>
    </source>
</evidence>
<protein>
    <submittedName>
        <fullName evidence="2">Uncharacterized protein</fullName>
    </submittedName>
</protein>